<dbReference type="Proteomes" id="UP001256827">
    <property type="component" value="Chromosome"/>
</dbReference>
<dbReference type="InterPro" id="IPR050792">
    <property type="entry name" value="ADP-ribosylglycohydrolase"/>
</dbReference>
<evidence type="ECO:0000313" key="2">
    <source>
        <dbReference type="Proteomes" id="UP001256827"/>
    </source>
</evidence>
<dbReference type="InterPro" id="IPR005502">
    <property type="entry name" value="Ribosyl_crysJ1"/>
</dbReference>
<keyword evidence="2" id="KW-1185">Reference proteome</keyword>
<evidence type="ECO:0000313" key="1">
    <source>
        <dbReference type="EMBL" id="WNC16059.1"/>
    </source>
</evidence>
<sequence length="307" mass="33546">MEKYTGSLLGLAIGDALGATLEFCRPGTFEPIQEIVGGGVHDLEPGEWTDDTSMALCLAESLLHAGGFDPHDQMMRYVKWYREGYMSSKDHCFDIGNATREALHTFEKNGEPFSGSRDPWSAGNGSIMRLAPVPLYYEQDPILALEMCARSSLTTHAAKAAVDACKYLGGLIIGAVRGVSKDELLSEFYSPVPGYWSTERLAPELSPVAKGSYKKKGASQVKGSGYVVESLEAALWAFHHGSTFEEGLLLAVNLGDDADTTGAVYGQIAGAYYGRSGLPERMIHVIKQREFIESVAERLWRQKYTLT</sequence>
<keyword evidence="1" id="KW-0378">Hydrolase</keyword>
<gene>
    <name evidence="1" type="ORF">RGB73_07005</name>
</gene>
<name>A0ABY9T7J0_BREBE</name>
<dbReference type="EMBL" id="CP134050">
    <property type="protein sequence ID" value="WNC16059.1"/>
    <property type="molecule type" value="Genomic_DNA"/>
</dbReference>
<dbReference type="PANTHER" id="PTHR16222">
    <property type="entry name" value="ADP-RIBOSYLGLYCOHYDROLASE"/>
    <property type="match status" value="1"/>
</dbReference>
<dbReference type="SUPFAM" id="SSF101478">
    <property type="entry name" value="ADP-ribosylglycohydrolase"/>
    <property type="match status" value="1"/>
</dbReference>
<dbReference type="InterPro" id="IPR036705">
    <property type="entry name" value="Ribosyl_crysJ1_sf"/>
</dbReference>
<dbReference type="EC" id="3.2.2.-" evidence="1"/>
<organism evidence="1 2">
    <name type="scientific">Brevibacillus brevis</name>
    <name type="common">Bacillus brevis</name>
    <dbReference type="NCBI Taxonomy" id="1393"/>
    <lineage>
        <taxon>Bacteria</taxon>
        <taxon>Bacillati</taxon>
        <taxon>Bacillota</taxon>
        <taxon>Bacilli</taxon>
        <taxon>Bacillales</taxon>
        <taxon>Paenibacillaceae</taxon>
        <taxon>Brevibacillus</taxon>
    </lineage>
</organism>
<accession>A0ABY9T7J0</accession>
<reference evidence="1 2" key="1">
    <citation type="submission" date="2023-09" db="EMBL/GenBank/DDBJ databases">
        <title>Complete Genome and Methylome dissection of Bacillus brevis NEB573 original source of BbsI restriction endonuclease.</title>
        <authorList>
            <person name="Fomenkov A."/>
            <person name="Roberts R.D."/>
        </authorList>
    </citation>
    <scope>NUCLEOTIDE SEQUENCE [LARGE SCALE GENOMIC DNA]</scope>
    <source>
        <strain evidence="1 2">NEB573</strain>
    </source>
</reference>
<protein>
    <submittedName>
        <fullName evidence="1">ADP-ribosylglycohydrolase family protein</fullName>
        <ecNumber evidence="1">3.2.2.-</ecNumber>
    </submittedName>
</protein>
<dbReference type="Gene3D" id="1.10.4080.10">
    <property type="entry name" value="ADP-ribosylation/Crystallin J1"/>
    <property type="match status" value="1"/>
</dbReference>
<dbReference type="Pfam" id="PF03747">
    <property type="entry name" value="ADP_ribosyl_GH"/>
    <property type="match status" value="1"/>
</dbReference>
<proteinExistence type="predicted"/>
<keyword evidence="1" id="KW-0326">Glycosidase</keyword>
<dbReference type="RefSeq" id="WP_310770398.1">
    <property type="nucleotide sequence ID" value="NZ_CP134050.1"/>
</dbReference>
<dbReference type="GO" id="GO:0016798">
    <property type="term" value="F:hydrolase activity, acting on glycosyl bonds"/>
    <property type="evidence" value="ECO:0007669"/>
    <property type="project" value="UniProtKB-KW"/>
</dbReference>
<dbReference type="PANTHER" id="PTHR16222:SF12">
    <property type="entry name" value="ADP-RIBOSYLGLYCOHYDROLASE-RELATED"/>
    <property type="match status" value="1"/>
</dbReference>